<evidence type="ECO:0000313" key="2">
    <source>
        <dbReference type="Proteomes" id="UP001259587"/>
    </source>
</evidence>
<sequence length="184" mass="19075">AQRDMEQRVEHDSRLQVGNERHETIKGNSIAVLEAQDQRSVGADRKVELKANDYLQVAQSSHTRVGQLLAVEAGQQVHLKAGANLVLDAGVGITLKAGGQHIVIGPGGIFSSTDIQIGGAPATGTAAAPVMPGMLEGLSAPTALPIPSTAFYQQQAVAGVLLTTPCCQLDASGHCPIHHPGTKP</sequence>
<organism evidence="1 2">
    <name type="scientific">Pseudomonas hunanensis</name>
    <dbReference type="NCBI Taxonomy" id="1247546"/>
    <lineage>
        <taxon>Bacteria</taxon>
        <taxon>Pseudomonadati</taxon>
        <taxon>Pseudomonadota</taxon>
        <taxon>Gammaproteobacteria</taxon>
        <taxon>Pseudomonadales</taxon>
        <taxon>Pseudomonadaceae</taxon>
        <taxon>Pseudomonas</taxon>
    </lineage>
</organism>
<accession>A0ACC6K582</accession>
<name>A0ACC6K582_9PSED</name>
<protein>
    <submittedName>
        <fullName evidence="1">Uncharacterized protein</fullName>
    </submittedName>
</protein>
<comment type="caution">
    <text evidence="1">The sequence shown here is derived from an EMBL/GenBank/DDBJ whole genome shotgun (WGS) entry which is preliminary data.</text>
</comment>
<feature type="non-terminal residue" evidence="1">
    <location>
        <position position="1"/>
    </location>
</feature>
<reference evidence="1" key="1">
    <citation type="submission" date="2023-07" db="EMBL/GenBank/DDBJ databases">
        <title>Sorghum-associated microbial communities from plants grown in Nebraska, USA.</title>
        <authorList>
            <person name="Schachtman D."/>
        </authorList>
    </citation>
    <scope>NUCLEOTIDE SEQUENCE</scope>
    <source>
        <strain evidence="1">BE56</strain>
    </source>
</reference>
<dbReference type="Proteomes" id="UP001259587">
    <property type="component" value="Unassembled WGS sequence"/>
</dbReference>
<keyword evidence="2" id="KW-1185">Reference proteome</keyword>
<evidence type="ECO:0000313" key="1">
    <source>
        <dbReference type="EMBL" id="MDR6713623.1"/>
    </source>
</evidence>
<proteinExistence type="predicted"/>
<gene>
    <name evidence="1" type="ORF">J2W83_003237</name>
</gene>
<dbReference type="EMBL" id="JAVDTH010000019">
    <property type="protein sequence ID" value="MDR6713623.1"/>
    <property type="molecule type" value="Genomic_DNA"/>
</dbReference>